<evidence type="ECO:0000313" key="4">
    <source>
        <dbReference type="Proteomes" id="UP000221165"/>
    </source>
</evidence>
<organism evidence="3 4">
    <name type="scientific">Cystoisospora suis</name>
    <dbReference type="NCBI Taxonomy" id="483139"/>
    <lineage>
        <taxon>Eukaryota</taxon>
        <taxon>Sar</taxon>
        <taxon>Alveolata</taxon>
        <taxon>Apicomplexa</taxon>
        <taxon>Conoidasida</taxon>
        <taxon>Coccidia</taxon>
        <taxon>Eucoccidiorida</taxon>
        <taxon>Eimeriorina</taxon>
        <taxon>Sarcocystidae</taxon>
        <taxon>Cystoisospora</taxon>
    </lineage>
</organism>
<comment type="caution">
    <text evidence="3">The sequence shown here is derived from an EMBL/GenBank/DDBJ whole genome shotgun (WGS) entry which is preliminary data.</text>
</comment>
<keyword evidence="4" id="KW-1185">Reference proteome</keyword>
<dbReference type="VEuPathDB" id="ToxoDB:CSUI_002423"/>
<keyword evidence="2" id="KW-0472">Membrane</keyword>
<dbReference type="OrthoDB" id="345965at2759"/>
<feature type="region of interest" description="Disordered" evidence="1">
    <location>
        <begin position="328"/>
        <end position="349"/>
    </location>
</feature>
<feature type="compositionally biased region" description="Polar residues" evidence="1">
    <location>
        <begin position="103"/>
        <end position="120"/>
    </location>
</feature>
<gene>
    <name evidence="3" type="ORF">CSUI_002423</name>
</gene>
<sequence>MSQGLRISTGNTSEILSADERHEGDGAEVMAWQRLENTRAHSGSGDDTVARIEERASQSDFISRLPVSLQQPAYFLRSLSRVVTRTRSPYEDSAAGAEWGCKSSATQDSGDSDVSTEASTASDHLPYANAQQVPSHDPASRLSSSLGSSSGPALVGLAVGCTVWWGWRSVRVLERALERRYADIAYQIRRPDSLSNRIVAFKYLVGGGLAIPLAALGACAYLSFNKKASRELLSSRQPQINSSHQADELSGDFSSVAPSISSSDCGEPVRPATIPSATLGAPAGVSILPVRWQFAVKEKLNLFSQGFRNFVFGVVPEREAWQRWASAARRGQAETLRPPPSPFRGGSPD</sequence>
<accession>A0A2C6L8V7</accession>
<dbReference type="AlphaFoldDB" id="A0A2C6L8V7"/>
<protein>
    <submittedName>
        <fullName evidence="3">Transmembrane protein</fullName>
    </submittedName>
</protein>
<keyword evidence="2" id="KW-1133">Transmembrane helix</keyword>
<keyword evidence="2 3" id="KW-0812">Transmembrane</keyword>
<feature type="transmembrane region" description="Helical" evidence="2">
    <location>
        <begin position="203"/>
        <end position="224"/>
    </location>
</feature>
<evidence type="ECO:0000256" key="2">
    <source>
        <dbReference type="SAM" id="Phobius"/>
    </source>
</evidence>
<name>A0A2C6L8V7_9APIC</name>
<evidence type="ECO:0000313" key="3">
    <source>
        <dbReference type="EMBL" id="PHJ23725.1"/>
    </source>
</evidence>
<proteinExistence type="predicted"/>
<evidence type="ECO:0000256" key="1">
    <source>
        <dbReference type="SAM" id="MobiDB-lite"/>
    </source>
</evidence>
<dbReference type="EMBL" id="MIGC01001021">
    <property type="protein sequence ID" value="PHJ23725.1"/>
    <property type="molecule type" value="Genomic_DNA"/>
</dbReference>
<dbReference type="Proteomes" id="UP000221165">
    <property type="component" value="Unassembled WGS sequence"/>
</dbReference>
<dbReference type="GeneID" id="94425835"/>
<dbReference type="RefSeq" id="XP_067925400.1">
    <property type="nucleotide sequence ID" value="XM_068062624.1"/>
</dbReference>
<reference evidence="3 4" key="1">
    <citation type="journal article" date="2017" name="Int. J. Parasitol.">
        <title>The genome of the protozoan parasite Cystoisospora suis and a reverse vaccinology approach to identify vaccine candidates.</title>
        <authorList>
            <person name="Palmieri N."/>
            <person name="Shrestha A."/>
            <person name="Ruttkowski B."/>
            <person name="Beck T."/>
            <person name="Vogl C."/>
            <person name="Tomley F."/>
            <person name="Blake D.P."/>
            <person name="Joachim A."/>
        </authorList>
    </citation>
    <scope>NUCLEOTIDE SEQUENCE [LARGE SCALE GENOMIC DNA]</scope>
    <source>
        <strain evidence="3 4">Wien I</strain>
    </source>
</reference>
<feature type="region of interest" description="Disordered" evidence="1">
    <location>
        <begin position="93"/>
        <end position="120"/>
    </location>
</feature>